<dbReference type="Gene3D" id="1.25.40.20">
    <property type="entry name" value="Ankyrin repeat-containing domain"/>
    <property type="match status" value="1"/>
</dbReference>
<evidence type="ECO:0000313" key="4">
    <source>
        <dbReference type="EMBL" id="PNI64259.1"/>
    </source>
</evidence>
<protein>
    <submittedName>
        <fullName evidence="4">NFKBIZ isoform 5</fullName>
    </submittedName>
</protein>
<dbReference type="PANTHER" id="PTHR24124:SF5">
    <property type="entry name" value="NF-KAPPA-B INHIBITOR ZETA"/>
    <property type="match status" value="1"/>
</dbReference>
<sequence>LTPLHCAVIAHNAVVHELQRNQQPHSPEVQELLLKNKSLVDTIKCLIQMGAAVEAKAYNGNTALHVAASLQYRLTQLDAVRLLMRKGADPSTRNLENEQPVHLVPDGPVGEQIRRILKGKSIQQRAPPY</sequence>
<keyword evidence="1" id="KW-0677">Repeat</keyword>
<dbReference type="InterPro" id="IPR002110">
    <property type="entry name" value="Ankyrin_rpt"/>
</dbReference>
<dbReference type="InterPro" id="IPR036770">
    <property type="entry name" value="Ankyrin_rpt-contain_sf"/>
</dbReference>
<name>A0A2J8MXL3_PANTR</name>
<organism evidence="4 5">
    <name type="scientific">Pan troglodytes</name>
    <name type="common">Chimpanzee</name>
    <dbReference type="NCBI Taxonomy" id="9598"/>
    <lineage>
        <taxon>Eukaryota</taxon>
        <taxon>Metazoa</taxon>
        <taxon>Chordata</taxon>
        <taxon>Craniata</taxon>
        <taxon>Vertebrata</taxon>
        <taxon>Euteleostomi</taxon>
        <taxon>Mammalia</taxon>
        <taxon>Eutheria</taxon>
        <taxon>Euarchontoglires</taxon>
        <taxon>Primates</taxon>
        <taxon>Haplorrhini</taxon>
        <taxon>Catarrhini</taxon>
        <taxon>Hominidae</taxon>
        <taxon>Pan</taxon>
    </lineage>
</organism>
<feature type="repeat" description="ANK" evidence="3">
    <location>
        <begin position="59"/>
        <end position="95"/>
    </location>
</feature>
<proteinExistence type="predicted"/>
<dbReference type="Pfam" id="PF00023">
    <property type="entry name" value="Ank"/>
    <property type="match status" value="1"/>
</dbReference>
<evidence type="ECO:0000256" key="1">
    <source>
        <dbReference type="ARBA" id="ARBA00022737"/>
    </source>
</evidence>
<keyword evidence="2 3" id="KW-0040">ANK repeat</keyword>
<dbReference type="PROSITE" id="PS50297">
    <property type="entry name" value="ANK_REP_REGION"/>
    <property type="match status" value="1"/>
</dbReference>
<reference evidence="4 5" key="1">
    <citation type="submission" date="2017-12" db="EMBL/GenBank/DDBJ databases">
        <title>High-resolution comparative analysis of great ape genomes.</title>
        <authorList>
            <person name="Pollen A."/>
            <person name="Hastie A."/>
            <person name="Hormozdiari F."/>
            <person name="Dougherty M."/>
            <person name="Liu R."/>
            <person name="Chaisson M."/>
            <person name="Hoppe E."/>
            <person name="Hill C."/>
            <person name="Pang A."/>
            <person name="Hillier L."/>
            <person name="Baker C."/>
            <person name="Armstrong J."/>
            <person name="Shendure J."/>
            <person name="Paten B."/>
            <person name="Wilson R."/>
            <person name="Chao H."/>
            <person name="Schneider V."/>
            <person name="Ventura M."/>
            <person name="Kronenberg Z."/>
            <person name="Murali S."/>
            <person name="Gordon D."/>
            <person name="Cantsilieris S."/>
            <person name="Munson K."/>
            <person name="Nelson B."/>
            <person name="Raja A."/>
            <person name="Underwood J."/>
            <person name="Diekhans M."/>
            <person name="Fiddes I."/>
            <person name="Haussler D."/>
            <person name="Eichler E."/>
        </authorList>
    </citation>
    <scope>NUCLEOTIDE SEQUENCE [LARGE SCALE GENOMIC DNA]</scope>
    <source>
        <strain evidence="4">Yerkes chimp pedigree #C0471</strain>
    </source>
</reference>
<dbReference type="AlphaFoldDB" id="A0A2J8MXL3"/>
<comment type="caution">
    <text evidence="4">The sequence shown here is derived from an EMBL/GenBank/DDBJ whole genome shotgun (WGS) entry which is preliminary data.</text>
</comment>
<evidence type="ECO:0000313" key="5">
    <source>
        <dbReference type="Proteomes" id="UP000236370"/>
    </source>
</evidence>
<dbReference type="PROSITE" id="PS50088">
    <property type="entry name" value="ANK_REPEAT"/>
    <property type="match status" value="1"/>
</dbReference>
<evidence type="ECO:0000256" key="2">
    <source>
        <dbReference type="ARBA" id="ARBA00023043"/>
    </source>
</evidence>
<feature type="non-terminal residue" evidence="4">
    <location>
        <position position="1"/>
    </location>
</feature>
<accession>A0A2J8MXL3</accession>
<dbReference type="Proteomes" id="UP000236370">
    <property type="component" value="Unassembled WGS sequence"/>
</dbReference>
<dbReference type="PANTHER" id="PTHR24124">
    <property type="entry name" value="ANKYRIN REPEAT FAMILY A"/>
    <property type="match status" value="1"/>
</dbReference>
<dbReference type="EMBL" id="NBAG03000241">
    <property type="protein sequence ID" value="PNI64259.1"/>
    <property type="molecule type" value="Genomic_DNA"/>
</dbReference>
<gene>
    <name evidence="4" type="ORF">CK820_G0016330</name>
</gene>
<dbReference type="SUPFAM" id="SSF48403">
    <property type="entry name" value="Ankyrin repeat"/>
    <property type="match status" value="1"/>
</dbReference>
<evidence type="ECO:0000256" key="3">
    <source>
        <dbReference type="PROSITE-ProRule" id="PRU00023"/>
    </source>
</evidence>